<dbReference type="VEuPathDB" id="FungiDB:MAPG_02754"/>
<dbReference type="STRING" id="644358.A0A0C4DS77"/>
<dbReference type="Gene3D" id="2.60.120.200">
    <property type="match status" value="1"/>
</dbReference>
<feature type="chain" id="PRO_5009385266" evidence="1">
    <location>
        <begin position="19"/>
        <end position="285"/>
    </location>
</feature>
<feature type="domain" description="GH16" evidence="2">
    <location>
        <begin position="35"/>
        <end position="285"/>
    </location>
</feature>
<dbReference type="GO" id="GO:0005975">
    <property type="term" value="P:carbohydrate metabolic process"/>
    <property type="evidence" value="ECO:0007669"/>
    <property type="project" value="InterPro"/>
</dbReference>
<dbReference type="EMBL" id="ADBL01000669">
    <property type="status" value="NOT_ANNOTATED_CDS"/>
    <property type="molecule type" value="Genomic_DNA"/>
</dbReference>
<dbReference type="OrthoDB" id="192832at2759"/>
<reference evidence="4" key="5">
    <citation type="submission" date="2015-06" db="UniProtKB">
        <authorList>
            <consortium name="EnsemblFungi"/>
        </authorList>
    </citation>
    <scope>IDENTIFICATION</scope>
    <source>
        <strain evidence="4">ATCC 64411</strain>
    </source>
</reference>
<dbReference type="AlphaFoldDB" id="A0A0C4DS77"/>
<evidence type="ECO:0000313" key="4">
    <source>
        <dbReference type="EnsemblFungi" id="MAPG_02754T0"/>
    </source>
</evidence>
<reference evidence="4" key="4">
    <citation type="journal article" date="2015" name="G3 (Bethesda)">
        <title>Genome sequences of three phytopathogenic species of the Magnaporthaceae family of fungi.</title>
        <authorList>
            <person name="Okagaki L.H."/>
            <person name="Nunes C.C."/>
            <person name="Sailsbery J."/>
            <person name="Clay B."/>
            <person name="Brown D."/>
            <person name="John T."/>
            <person name="Oh Y."/>
            <person name="Young N."/>
            <person name="Fitzgerald M."/>
            <person name="Haas B.J."/>
            <person name="Zeng Q."/>
            <person name="Young S."/>
            <person name="Adiconis X."/>
            <person name="Fan L."/>
            <person name="Levin J.Z."/>
            <person name="Mitchell T.K."/>
            <person name="Okubara P.A."/>
            <person name="Farman M.L."/>
            <person name="Kohn L.M."/>
            <person name="Birren B."/>
            <person name="Ma L.-J."/>
            <person name="Dean R.A."/>
        </authorList>
    </citation>
    <scope>NUCLEOTIDE SEQUENCE</scope>
    <source>
        <strain evidence="4">ATCC 64411 / 73-15</strain>
    </source>
</reference>
<sequence>MLHHTGFVLSFLAALACAGQAPDRSSEGLKIIFEDRFPGAPGSAPNAEAWTMIDGGRVTNNEHQRYEANNKNMQISGGGTLQIVPNKDATGKWTSGRIETKGSWVAPVGGMLHIEGGIRFGWNPRTSKRGIWPAFWTMGDAIHHGTPWPQCGELDIMEQLNGDPVAYATVHCGVVPGGPCNEMTGIQATAPLVDDGFHTWAIRIDRRNSDWRQQIITWTKDGQVFHTVTGARINDQAVWSTLAHSPLFILMNVAVGGNWPGPPDDSTMGGYGSMMEVEYVAVYST</sequence>
<dbReference type="PANTHER" id="PTHR10963:SF60">
    <property type="entry name" value="GRAM-NEGATIVE BACTERIA-BINDING PROTEIN 1-RELATED"/>
    <property type="match status" value="1"/>
</dbReference>
<dbReference type="EnsemblFungi" id="MAPG_02754T0">
    <property type="protein sequence ID" value="MAPG_02754T0"/>
    <property type="gene ID" value="MAPG_02754"/>
</dbReference>
<protein>
    <submittedName>
        <fullName evidence="3">Beta-glucanase</fullName>
    </submittedName>
</protein>
<keyword evidence="1" id="KW-0732">Signal</keyword>
<dbReference type="GO" id="GO:0004553">
    <property type="term" value="F:hydrolase activity, hydrolyzing O-glycosyl compounds"/>
    <property type="evidence" value="ECO:0007669"/>
    <property type="project" value="InterPro"/>
</dbReference>
<name>A0A0C4DS77_MAGP6</name>
<reference evidence="3" key="2">
    <citation type="submission" date="2010-05" db="EMBL/GenBank/DDBJ databases">
        <title>The Genome Sequence of Magnaporthe poae strain ATCC 64411.</title>
        <authorList>
            <consortium name="The Broad Institute Genome Sequencing Platform"/>
            <consortium name="Broad Institute Genome Sequencing Center for Infectious Disease"/>
            <person name="Ma L.-J."/>
            <person name="Dead R."/>
            <person name="Young S."/>
            <person name="Zeng Q."/>
            <person name="Koehrsen M."/>
            <person name="Alvarado L."/>
            <person name="Berlin A."/>
            <person name="Chapman S.B."/>
            <person name="Chen Z."/>
            <person name="Freedman E."/>
            <person name="Gellesch M."/>
            <person name="Goldberg J."/>
            <person name="Griggs A."/>
            <person name="Gujja S."/>
            <person name="Heilman E.R."/>
            <person name="Heiman D."/>
            <person name="Hepburn T."/>
            <person name="Howarth C."/>
            <person name="Jen D."/>
            <person name="Larson L."/>
            <person name="Mehta T."/>
            <person name="Neiman D."/>
            <person name="Pearson M."/>
            <person name="Roberts A."/>
            <person name="Saif S."/>
            <person name="Shea T."/>
            <person name="Shenoy N."/>
            <person name="Sisk P."/>
            <person name="Stolte C."/>
            <person name="Sykes S."/>
            <person name="Walk T."/>
            <person name="White J."/>
            <person name="Yandava C."/>
            <person name="Haas B."/>
            <person name="Nusbaum C."/>
            <person name="Birren B."/>
        </authorList>
    </citation>
    <scope>NUCLEOTIDE SEQUENCE</scope>
    <source>
        <strain evidence="3">ATCC 64411</strain>
    </source>
</reference>
<evidence type="ECO:0000256" key="1">
    <source>
        <dbReference type="SAM" id="SignalP"/>
    </source>
</evidence>
<evidence type="ECO:0000313" key="5">
    <source>
        <dbReference type="Proteomes" id="UP000011715"/>
    </source>
</evidence>
<reference evidence="3" key="3">
    <citation type="submission" date="2011-03" db="EMBL/GenBank/DDBJ databases">
        <title>Annotation of Magnaporthe poae ATCC 64411.</title>
        <authorList>
            <person name="Ma L.-J."/>
            <person name="Dead R."/>
            <person name="Young S.K."/>
            <person name="Zeng Q."/>
            <person name="Gargeya S."/>
            <person name="Fitzgerald M."/>
            <person name="Haas B."/>
            <person name="Abouelleil A."/>
            <person name="Alvarado L."/>
            <person name="Arachchi H.M."/>
            <person name="Berlin A."/>
            <person name="Brown A."/>
            <person name="Chapman S.B."/>
            <person name="Chen Z."/>
            <person name="Dunbar C."/>
            <person name="Freedman E."/>
            <person name="Gearin G."/>
            <person name="Gellesch M."/>
            <person name="Goldberg J."/>
            <person name="Griggs A."/>
            <person name="Gujja S."/>
            <person name="Heiman D."/>
            <person name="Howarth C."/>
            <person name="Larson L."/>
            <person name="Lui A."/>
            <person name="MacDonald P.J.P."/>
            <person name="Mehta T."/>
            <person name="Montmayeur A."/>
            <person name="Murphy C."/>
            <person name="Neiman D."/>
            <person name="Pearson M."/>
            <person name="Priest M."/>
            <person name="Roberts A."/>
            <person name="Saif S."/>
            <person name="Shea T."/>
            <person name="Shenoy N."/>
            <person name="Sisk P."/>
            <person name="Stolte C."/>
            <person name="Sykes S."/>
            <person name="Yandava C."/>
            <person name="Wortman J."/>
            <person name="Nusbaum C."/>
            <person name="Birren B."/>
        </authorList>
    </citation>
    <scope>NUCLEOTIDE SEQUENCE</scope>
    <source>
        <strain evidence="3">ATCC 64411</strain>
    </source>
</reference>
<dbReference type="PANTHER" id="PTHR10963">
    <property type="entry name" value="GLYCOSYL HYDROLASE-RELATED"/>
    <property type="match status" value="1"/>
</dbReference>
<organism evidence="4 5">
    <name type="scientific">Magnaporthiopsis poae (strain ATCC 64411 / 73-15)</name>
    <name type="common">Kentucky bluegrass fungus</name>
    <name type="synonym">Magnaporthe poae</name>
    <dbReference type="NCBI Taxonomy" id="644358"/>
    <lineage>
        <taxon>Eukaryota</taxon>
        <taxon>Fungi</taxon>
        <taxon>Dikarya</taxon>
        <taxon>Ascomycota</taxon>
        <taxon>Pezizomycotina</taxon>
        <taxon>Sordariomycetes</taxon>
        <taxon>Sordariomycetidae</taxon>
        <taxon>Magnaporthales</taxon>
        <taxon>Magnaporthaceae</taxon>
        <taxon>Magnaporthiopsis</taxon>
    </lineage>
</organism>
<gene>
    <name evidence="3" type="ORF">MAPG_02754</name>
</gene>
<evidence type="ECO:0000259" key="2">
    <source>
        <dbReference type="PROSITE" id="PS51762"/>
    </source>
</evidence>
<dbReference type="InterPro" id="IPR013320">
    <property type="entry name" value="ConA-like_dom_sf"/>
</dbReference>
<evidence type="ECO:0000313" key="3">
    <source>
        <dbReference type="EMBL" id="KLU83703.1"/>
    </source>
</evidence>
<accession>A0A0C4DS77</accession>
<dbReference type="Pfam" id="PF26113">
    <property type="entry name" value="GH16_XgeA"/>
    <property type="match status" value="1"/>
</dbReference>
<dbReference type="eggNOG" id="ENOG502S1W9">
    <property type="taxonomic scope" value="Eukaryota"/>
</dbReference>
<keyword evidence="5" id="KW-1185">Reference proteome</keyword>
<dbReference type="Proteomes" id="UP000011715">
    <property type="component" value="Unassembled WGS sequence"/>
</dbReference>
<reference evidence="5" key="1">
    <citation type="submission" date="2010-05" db="EMBL/GenBank/DDBJ databases">
        <title>The genome sequence of Magnaporthe poae strain ATCC 64411.</title>
        <authorList>
            <person name="Ma L.-J."/>
            <person name="Dead R."/>
            <person name="Young S."/>
            <person name="Zeng Q."/>
            <person name="Koehrsen M."/>
            <person name="Alvarado L."/>
            <person name="Berlin A."/>
            <person name="Chapman S.B."/>
            <person name="Chen Z."/>
            <person name="Freedman E."/>
            <person name="Gellesch M."/>
            <person name="Goldberg J."/>
            <person name="Griggs A."/>
            <person name="Gujja S."/>
            <person name="Heilman E.R."/>
            <person name="Heiman D."/>
            <person name="Hepburn T."/>
            <person name="Howarth C."/>
            <person name="Jen D."/>
            <person name="Larson L."/>
            <person name="Mehta T."/>
            <person name="Neiman D."/>
            <person name="Pearson M."/>
            <person name="Roberts A."/>
            <person name="Saif S."/>
            <person name="Shea T."/>
            <person name="Shenoy N."/>
            <person name="Sisk P."/>
            <person name="Stolte C."/>
            <person name="Sykes S."/>
            <person name="Walk T."/>
            <person name="White J."/>
            <person name="Yandava C."/>
            <person name="Haas B."/>
            <person name="Nusbaum C."/>
            <person name="Birren B."/>
        </authorList>
    </citation>
    <scope>NUCLEOTIDE SEQUENCE [LARGE SCALE GENOMIC DNA]</scope>
    <source>
        <strain evidence="5">ATCC 64411 / 73-15</strain>
    </source>
</reference>
<dbReference type="PROSITE" id="PS51762">
    <property type="entry name" value="GH16_2"/>
    <property type="match status" value="1"/>
</dbReference>
<dbReference type="InterPro" id="IPR000757">
    <property type="entry name" value="Beta-glucanase-like"/>
</dbReference>
<dbReference type="SUPFAM" id="SSF49899">
    <property type="entry name" value="Concanavalin A-like lectins/glucanases"/>
    <property type="match status" value="1"/>
</dbReference>
<dbReference type="InterPro" id="IPR050546">
    <property type="entry name" value="Glycosyl_Hydrlase_16"/>
</dbReference>
<feature type="signal peptide" evidence="1">
    <location>
        <begin position="1"/>
        <end position="18"/>
    </location>
</feature>
<dbReference type="EMBL" id="GL876967">
    <property type="protein sequence ID" value="KLU83703.1"/>
    <property type="molecule type" value="Genomic_DNA"/>
</dbReference>
<dbReference type="CDD" id="cd02182">
    <property type="entry name" value="GH16_Strep_laminarinase_like"/>
    <property type="match status" value="1"/>
</dbReference>
<proteinExistence type="predicted"/>